<dbReference type="PANTHER" id="PTHR13604:SF0">
    <property type="entry name" value="ABASIC SITE PROCESSING PROTEIN HMCES"/>
    <property type="match status" value="1"/>
</dbReference>
<dbReference type="EMBL" id="CP035093">
    <property type="protein sequence ID" value="QAT13029.1"/>
    <property type="molecule type" value="Genomic_DNA"/>
</dbReference>
<dbReference type="Proteomes" id="UP000596117">
    <property type="component" value="Chromosome"/>
</dbReference>
<comment type="similarity">
    <text evidence="1 8">Belongs to the SOS response-associated peptidase family.</text>
</comment>
<evidence type="ECO:0000256" key="4">
    <source>
        <dbReference type="ARBA" id="ARBA00022801"/>
    </source>
</evidence>
<protein>
    <recommendedName>
        <fullName evidence="8">Abasic site processing protein</fullName>
        <ecNumber evidence="8">3.4.-.-</ecNumber>
    </recommendedName>
</protein>
<dbReference type="EC" id="3.4.-.-" evidence="8"/>
<evidence type="ECO:0000313" key="9">
    <source>
        <dbReference type="EMBL" id="QAT13029.1"/>
    </source>
</evidence>
<keyword evidence="12" id="KW-1185">Reference proteome</keyword>
<evidence type="ECO:0000256" key="6">
    <source>
        <dbReference type="ARBA" id="ARBA00023125"/>
    </source>
</evidence>
<reference evidence="9 11" key="1">
    <citation type="submission" date="2019-01" db="EMBL/GenBank/DDBJ databases">
        <title>Brevundimonas diminuta Genome sequencing and assembly.</title>
        <authorList>
            <person name="Chen H."/>
        </authorList>
    </citation>
    <scope>NUCLEOTIDE SEQUENCE [LARGE SCALE GENOMIC DNA]</scope>
    <source>
        <strain evidence="9">ATCC</strain>
        <strain evidence="11">ATCC(B) 19146</strain>
    </source>
</reference>
<keyword evidence="2 8" id="KW-0645">Protease</keyword>
<keyword evidence="6" id="KW-0238">DNA-binding</keyword>
<dbReference type="SUPFAM" id="SSF143081">
    <property type="entry name" value="BB1717-like"/>
    <property type="match status" value="1"/>
</dbReference>
<dbReference type="Pfam" id="PF02586">
    <property type="entry name" value="SRAP"/>
    <property type="match status" value="1"/>
</dbReference>
<reference evidence="10 12" key="2">
    <citation type="submission" date="2020-12" db="EMBL/GenBank/DDBJ databases">
        <title>FDA dAtabase for Regulatory Grade micrObial Sequences (FDA-ARGOS): Supporting development and validation of Infectious Disease Dx tests.</title>
        <authorList>
            <person name="Kerrigan L."/>
            <person name="Long C."/>
            <person name="Tallon L."/>
            <person name="Sadzewicz L."/>
            <person name="Zhao X."/>
            <person name="Boylan J."/>
            <person name="Ott S."/>
            <person name="Bowen H."/>
            <person name="Vavikolanu K."/>
            <person name="Mehta A."/>
            <person name="Aluvathingal J."/>
            <person name="Nadendla S."/>
            <person name="Yan Y."/>
            <person name="Sichtig H."/>
        </authorList>
    </citation>
    <scope>NUCLEOTIDE SEQUENCE [LARGE SCALE GENOMIC DNA]</scope>
    <source>
        <strain evidence="10 12">FDAARGOS_1026</strain>
    </source>
</reference>
<name>A0A410NSY9_BREDI</name>
<dbReference type="Gene3D" id="6.10.250.570">
    <property type="match status" value="1"/>
</dbReference>
<keyword evidence="5" id="KW-0190">Covalent protein-DNA linkage</keyword>
<dbReference type="KEGG" id="bdm:EQG53_00915"/>
<evidence type="ECO:0000313" key="10">
    <source>
        <dbReference type="EMBL" id="QQB89624.1"/>
    </source>
</evidence>
<evidence type="ECO:0000256" key="7">
    <source>
        <dbReference type="ARBA" id="ARBA00023239"/>
    </source>
</evidence>
<dbReference type="Proteomes" id="UP000287388">
    <property type="component" value="Chromosome"/>
</dbReference>
<dbReference type="InterPro" id="IPR036590">
    <property type="entry name" value="SRAP-like"/>
</dbReference>
<accession>A0A410NSY9</accession>
<dbReference type="GO" id="GO:0008233">
    <property type="term" value="F:peptidase activity"/>
    <property type="evidence" value="ECO:0007669"/>
    <property type="project" value="UniProtKB-KW"/>
</dbReference>
<evidence type="ECO:0000256" key="3">
    <source>
        <dbReference type="ARBA" id="ARBA00022763"/>
    </source>
</evidence>
<dbReference type="GO" id="GO:0106300">
    <property type="term" value="P:protein-DNA covalent cross-linking repair"/>
    <property type="evidence" value="ECO:0007669"/>
    <property type="project" value="InterPro"/>
</dbReference>
<dbReference type="AlphaFoldDB" id="A0A410NSY9"/>
<gene>
    <name evidence="9" type="ORF">EQG53_00915</name>
    <name evidence="10" type="ORF">I6H83_04050</name>
</gene>
<evidence type="ECO:0000256" key="1">
    <source>
        <dbReference type="ARBA" id="ARBA00008136"/>
    </source>
</evidence>
<dbReference type="GO" id="GO:0016829">
    <property type="term" value="F:lyase activity"/>
    <property type="evidence" value="ECO:0007669"/>
    <property type="project" value="UniProtKB-KW"/>
</dbReference>
<dbReference type="RefSeq" id="WP_128718811.1">
    <property type="nucleotide sequence ID" value="NZ_BJNC01000020.1"/>
</dbReference>
<dbReference type="Gene3D" id="3.90.1680.20">
    <property type="match status" value="2"/>
</dbReference>
<keyword evidence="4 8" id="KW-0378">Hydrolase</keyword>
<dbReference type="GO" id="GO:0003697">
    <property type="term" value="F:single-stranded DNA binding"/>
    <property type="evidence" value="ECO:0007669"/>
    <property type="project" value="InterPro"/>
</dbReference>
<sequence length="243" mass="27001">MCNLYSLSHRLQAILEMVAAMTRDIGNFGPMPGIFPDYSAPILRARADGSLELAMARWGMPSSKRALFEAATKRADKLRAKGKPVDLDELLRMEPDGGTTNIRRTESRHWSPWLGAENRCLVPFTSFNEPDQVNRSDSVWFALGEDRPLAFFAGVWTPHACVRKISKGWEEIEAFGFLTTDASADVSPFHPKAMPVILTTAEERDVWLRAPQDEALALQRPLPAGALTIVQRGGKLDPIEEIA</sequence>
<organism evidence="9 11">
    <name type="scientific">Brevundimonas diminuta</name>
    <name type="common">Pseudomonas diminuta</name>
    <dbReference type="NCBI Taxonomy" id="293"/>
    <lineage>
        <taxon>Bacteria</taxon>
        <taxon>Pseudomonadati</taxon>
        <taxon>Pseudomonadota</taxon>
        <taxon>Alphaproteobacteria</taxon>
        <taxon>Caulobacterales</taxon>
        <taxon>Caulobacteraceae</taxon>
        <taxon>Brevundimonas</taxon>
    </lineage>
</organism>
<dbReference type="GO" id="GO:0006508">
    <property type="term" value="P:proteolysis"/>
    <property type="evidence" value="ECO:0007669"/>
    <property type="project" value="UniProtKB-KW"/>
</dbReference>
<evidence type="ECO:0000313" key="12">
    <source>
        <dbReference type="Proteomes" id="UP000596117"/>
    </source>
</evidence>
<keyword evidence="7" id="KW-0456">Lyase</keyword>
<evidence type="ECO:0000256" key="8">
    <source>
        <dbReference type="RuleBase" id="RU364100"/>
    </source>
</evidence>
<evidence type="ECO:0000313" key="11">
    <source>
        <dbReference type="Proteomes" id="UP000287388"/>
    </source>
</evidence>
<evidence type="ECO:0000256" key="2">
    <source>
        <dbReference type="ARBA" id="ARBA00022670"/>
    </source>
</evidence>
<evidence type="ECO:0000256" key="5">
    <source>
        <dbReference type="ARBA" id="ARBA00023124"/>
    </source>
</evidence>
<dbReference type="EMBL" id="CP066026">
    <property type="protein sequence ID" value="QQB89624.1"/>
    <property type="molecule type" value="Genomic_DNA"/>
</dbReference>
<dbReference type="InterPro" id="IPR003738">
    <property type="entry name" value="SRAP"/>
</dbReference>
<dbReference type="PANTHER" id="PTHR13604">
    <property type="entry name" value="DC12-RELATED"/>
    <property type="match status" value="1"/>
</dbReference>
<proteinExistence type="inferred from homology"/>
<keyword evidence="3" id="KW-0227">DNA damage</keyword>